<reference evidence="4" key="1">
    <citation type="submission" date="2022-01" db="EMBL/GenBank/DDBJ databases">
        <authorList>
            <person name="King R."/>
        </authorList>
    </citation>
    <scope>NUCLEOTIDE SEQUENCE</scope>
</reference>
<dbReference type="InterPro" id="IPR001810">
    <property type="entry name" value="F-box_dom"/>
</dbReference>
<proteinExistence type="predicted"/>
<evidence type="ECO:0000313" key="5">
    <source>
        <dbReference type="Proteomes" id="UP001153620"/>
    </source>
</evidence>
<organism evidence="4 5">
    <name type="scientific">Chironomus riparius</name>
    <dbReference type="NCBI Taxonomy" id="315576"/>
    <lineage>
        <taxon>Eukaryota</taxon>
        <taxon>Metazoa</taxon>
        <taxon>Ecdysozoa</taxon>
        <taxon>Arthropoda</taxon>
        <taxon>Hexapoda</taxon>
        <taxon>Insecta</taxon>
        <taxon>Pterygota</taxon>
        <taxon>Neoptera</taxon>
        <taxon>Endopterygota</taxon>
        <taxon>Diptera</taxon>
        <taxon>Nematocera</taxon>
        <taxon>Chironomoidea</taxon>
        <taxon>Chironomidae</taxon>
        <taxon>Chironominae</taxon>
        <taxon>Chironomus</taxon>
    </lineage>
</organism>
<dbReference type="PANTHER" id="PTHR13252:SF9">
    <property type="entry name" value="F-BOX ONLY PROTEIN 28"/>
    <property type="match status" value="1"/>
</dbReference>
<evidence type="ECO:0000259" key="3">
    <source>
        <dbReference type="PROSITE" id="PS50181"/>
    </source>
</evidence>
<dbReference type="SUPFAM" id="SSF81383">
    <property type="entry name" value="F-box domain"/>
    <property type="match status" value="1"/>
</dbReference>
<evidence type="ECO:0000256" key="2">
    <source>
        <dbReference type="SAM" id="MobiDB-lite"/>
    </source>
</evidence>
<dbReference type="InterPro" id="IPR036047">
    <property type="entry name" value="F-box-like_dom_sf"/>
</dbReference>
<dbReference type="InterPro" id="IPR039719">
    <property type="entry name" value="FBXO28"/>
</dbReference>
<feature type="coiled-coil region" evidence="1">
    <location>
        <begin position="251"/>
        <end position="278"/>
    </location>
</feature>
<dbReference type="EMBL" id="OU895880">
    <property type="protein sequence ID" value="CAG9811388.1"/>
    <property type="molecule type" value="Genomic_DNA"/>
</dbReference>
<evidence type="ECO:0000313" key="4">
    <source>
        <dbReference type="EMBL" id="CAG9811388.1"/>
    </source>
</evidence>
<dbReference type="Proteomes" id="UP001153620">
    <property type="component" value="Chromosome 4"/>
</dbReference>
<dbReference type="CDD" id="cd22100">
    <property type="entry name" value="F-box_FBXO28"/>
    <property type="match status" value="1"/>
</dbReference>
<feature type="region of interest" description="Disordered" evidence="2">
    <location>
        <begin position="462"/>
        <end position="482"/>
    </location>
</feature>
<feature type="compositionally biased region" description="Basic and acidic residues" evidence="2">
    <location>
        <begin position="470"/>
        <end position="482"/>
    </location>
</feature>
<dbReference type="SMART" id="SM00256">
    <property type="entry name" value="FBOX"/>
    <property type="match status" value="1"/>
</dbReference>
<accession>A0A9N9WW02</accession>
<feature type="region of interest" description="Disordered" evidence="2">
    <location>
        <begin position="188"/>
        <end position="212"/>
    </location>
</feature>
<protein>
    <recommendedName>
        <fullName evidence="3">F-box domain-containing protein</fullName>
    </recommendedName>
</protein>
<dbReference type="PANTHER" id="PTHR13252">
    <property type="entry name" value="F-BOX ONLY PROTEIN 28"/>
    <property type="match status" value="1"/>
</dbReference>
<dbReference type="PROSITE" id="PS50181">
    <property type="entry name" value="FBOX"/>
    <property type="match status" value="1"/>
</dbReference>
<dbReference type="OrthoDB" id="5860767at2759"/>
<dbReference type="GO" id="GO:0000209">
    <property type="term" value="P:protein polyubiquitination"/>
    <property type="evidence" value="ECO:0007669"/>
    <property type="project" value="TreeGrafter"/>
</dbReference>
<gene>
    <name evidence="4" type="ORF">CHIRRI_LOCUS14197</name>
</gene>
<dbReference type="Pfam" id="PF00646">
    <property type="entry name" value="F-box"/>
    <property type="match status" value="1"/>
</dbReference>
<dbReference type="AlphaFoldDB" id="A0A9N9WW02"/>
<keyword evidence="5" id="KW-1185">Reference proteome</keyword>
<keyword evidence="1" id="KW-0175">Coiled coil</keyword>
<sequence>MHILSLPDCVLEIILSYLSYDDIAKSRVVCRKFNEINKQALNHGFYKLLSYHSKHMKRIKAMLPRRESERRNHHLAKHSDVLTCIETRLSMLSMTYQKHIQSGLVCFIPGKIIDECYKVIRSITNSNDEEIRNLRAHEILQELRDISSMAIDHFDEKIAVDFTKNSIEAFATIPLAFDMFPSTSNDDLCSSSRNTSSTSTSSSSNTPAIEPPIIRTVRKKPKMTNLMSLYKKQSKIIAAQSKKISKMMKFMKEQKSSLNTLKRRLDESEVKNLELSERNHYLAKHSDVLTCIETRLSMLSMTYQKHMQNGSSCFIPGKIIDECYKILRSISNSNDQQIKNLRAHEILQELRDISSMAIEHFDEKIAVDLKKNRVEPLTAVPSVFDMFPRGSIDGLFSMSRNTSCTSISTPTTPDRDFSSFSRTSRKKSKMSTLVSLYKKQSKVIKNQSKQIYKMMKFMKDQKTTMSSMKRRLDESEVKNRELSESIKKVEAKKARTS</sequence>
<name>A0A9N9WW02_9DIPT</name>
<feature type="compositionally biased region" description="Low complexity" evidence="2">
    <location>
        <begin position="190"/>
        <end position="206"/>
    </location>
</feature>
<feature type="domain" description="F-box" evidence="3">
    <location>
        <begin position="1"/>
        <end position="48"/>
    </location>
</feature>
<reference evidence="4" key="2">
    <citation type="submission" date="2022-10" db="EMBL/GenBank/DDBJ databases">
        <authorList>
            <consortium name="ENA_rothamsted_submissions"/>
            <consortium name="culmorum"/>
            <person name="King R."/>
        </authorList>
    </citation>
    <scope>NUCLEOTIDE SEQUENCE</scope>
</reference>
<evidence type="ECO:0000256" key="1">
    <source>
        <dbReference type="SAM" id="Coils"/>
    </source>
</evidence>